<feature type="compositionally biased region" description="Polar residues" evidence="3">
    <location>
        <begin position="553"/>
        <end position="591"/>
    </location>
</feature>
<feature type="compositionally biased region" description="Low complexity" evidence="3">
    <location>
        <begin position="522"/>
        <end position="552"/>
    </location>
</feature>
<dbReference type="OrthoDB" id="6021951at2759"/>
<feature type="region of interest" description="Disordered" evidence="3">
    <location>
        <begin position="521"/>
        <end position="617"/>
    </location>
</feature>
<dbReference type="AlphaFoldDB" id="A0A9W6Z7D9"/>
<gene>
    <name evidence="5" type="ORF">TrLO_g10356</name>
</gene>
<feature type="compositionally biased region" description="Basic and acidic residues" evidence="3">
    <location>
        <begin position="1"/>
        <end position="12"/>
    </location>
</feature>
<keyword evidence="6" id="KW-1185">Reference proteome</keyword>
<feature type="region of interest" description="Disordered" evidence="3">
    <location>
        <begin position="1"/>
        <end position="59"/>
    </location>
</feature>
<organism evidence="5 6">
    <name type="scientific">Triparma laevis f. longispina</name>
    <dbReference type="NCBI Taxonomy" id="1714387"/>
    <lineage>
        <taxon>Eukaryota</taxon>
        <taxon>Sar</taxon>
        <taxon>Stramenopiles</taxon>
        <taxon>Ochrophyta</taxon>
        <taxon>Bolidophyceae</taxon>
        <taxon>Parmales</taxon>
        <taxon>Triparmaceae</taxon>
        <taxon>Triparma</taxon>
    </lineage>
</organism>
<dbReference type="PANTHER" id="PTHR23113:SF368">
    <property type="entry name" value="CELL DIVISION CONTROL PROTEIN 25"/>
    <property type="match status" value="1"/>
</dbReference>
<reference evidence="6" key="1">
    <citation type="journal article" date="2023" name="Commun. Biol.">
        <title>Genome analysis of Parmales, the sister group of diatoms, reveals the evolutionary specialization of diatoms from phago-mixotrophs to photoautotrophs.</title>
        <authorList>
            <person name="Ban H."/>
            <person name="Sato S."/>
            <person name="Yoshikawa S."/>
            <person name="Yamada K."/>
            <person name="Nakamura Y."/>
            <person name="Ichinomiya M."/>
            <person name="Sato N."/>
            <person name="Blanc-Mathieu R."/>
            <person name="Endo H."/>
            <person name="Kuwata A."/>
            <person name="Ogata H."/>
        </authorList>
    </citation>
    <scope>NUCLEOTIDE SEQUENCE [LARGE SCALE GENOMIC DNA]</scope>
    <source>
        <strain evidence="6">NIES 3700</strain>
    </source>
</reference>
<dbReference type="SMART" id="SM00147">
    <property type="entry name" value="RasGEF"/>
    <property type="match status" value="1"/>
</dbReference>
<dbReference type="PANTHER" id="PTHR23113">
    <property type="entry name" value="GUANINE NUCLEOTIDE EXCHANGE FACTOR"/>
    <property type="match status" value="1"/>
</dbReference>
<name>A0A9W6Z7D9_9STRA</name>
<feature type="compositionally biased region" description="Polar residues" evidence="3">
    <location>
        <begin position="18"/>
        <end position="27"/>
    </location>
</feature>
<evidence type="ECO:0000313" key="5">
    <source>
        <dbReference type="EMBL" id="GMH47131.1"/>
    </source>
</evidence>
<feature type="compositionally biased region" description="Low complexity" evidence="3">
    <location>
        <begin position="592"/>
        <end position="606"/>
    </location>
</feature>
<dbReference type="InterPro" id="IPR008937">
    <property type="entry name" value="Ras-like_GEF"/>
</dbReference>
<dbReference type="Pfam" id="PF00617">
    <property type="entry name" value="RasGEF"/>
    <property type="match status" value="1"/>
</dbReference>
<keyword evidence="1 2" id="KW-0344">Guanine-nucleotide releasing factor</keyword>
<feature type="compositionally biased region" description="Basic and acidic residues" evidence="3">
    <location>
        <begin position="951"/>
        <end position="960"/>
    </location>
</feature>
<dbReference type="GO" id="GO:0007265">
    <property type="term" value="P:Ras protein signal transduction"/>
    <property type="evidence" value="ECO:0007669"/>
    <property type="project" value="TreeGrafter"/>
</dbReference>
<sequence>MAEIVDFSKPDPPRAIAMSTSHSFRSTESPRPISRSHSLRRRSSNESTVSTFHEHTDQEFDVRSSMAPESIYGDAEHMQVLDKEHEDERLGEYTASRKKALSMPEPVARKVSVVSKSSGSLAERPQEAIYKSAPATIEPNVMKNENGDKFDVREGLLYRRPSYEAEGQNELSKSRHRLRGATLPALLRRLTSLEVSTKDDCWSFLCRSRALLSPVHFLAFVSARFFLDTYRPSSRCHPYNILKKHKKEIDHRSKKREFLHIIGVHPKSKAPKSSGGEKLWLLKTRHVLGPEWELKGRTEEEWQHAVLLPIRCAVLSLLDVYLKHWGFDFNNSIAGGSVGTENEGLRAEAAGALRNFLVDVADCGSLELWGWNNDTIYNNPETDCPGLFMQFPALSGAICAAVASDKKAKNEHHKLKLTMQQLNQLRRTLKRNPTFIGRTSNNSDDENFAFDSFQSNSAKASALAINEKSIICLAKQGTCVIAAEHKLSTEAFENCREPEKKLLRNAVDKIILATAMIEVRNSESSSSLGTDSPSGSSRSLNSSDDNSTDSSNCYGNSLQLPVSRPQSERIQGQRQNSVNSTSTTESDATHLTTVSAPLPTTTTTTPEKFEISGPIMVGKGPTNVMLGRGGDRHVSTSSQSTQSTISSTIESIRVASTKLRRTSLLMNMIGALQKQNSIKSPGFRLFSPLQVAQQVTLHLHYLYCTIPLREFTLDLSFKHSKESLDMYGQPHLARLRNESERLPSVFISSILEIATPSGRGKLLGFLVEVCQNLYEMRSFHAMMLLLSALQSNPVHRLKKSWAVAYGLNYSRRVGGLEGGENWDGVGELGGGEEGGVLETVTVKDGYTDLLEMAGIGGRNLAHVAHAVMCKMTANNASNPNDHRIAFPDKPSHACMPFLNASLGTLIRLNELPDLEKFEVEGEGGMEAWEKVGKGGKAGRSKSRSRGASMSKKKEQQERESLKILNLSKMRRCAAIFAMLRMSQLNPYEFEPSPNVQYFIQKNMAFMEGEEQYQQSLLIEPRESGLIILLAKQCRVTFVTQQGAGGSIPTWLVDKEVPRSLSVVQEAIDEFRQDEKVDAAELREKATFMRERWQDEVYSKEEERVLEKGKATIAAIKDTSDFKVIPSGDPLVTFRAAHLDGDKLAIGFVESVLDGEMEELAASECLKMSRYATKLFHKKGGVEKFVEEVNGHTFYYQSLRDLNPMTKLREVRVSVIWKKEGENKMLVIYDDTDALDKDHPRDPNAVAASVRYIFE</sequence>
<dbReference type="EMBL" id="BRXW01000353">
    <property type="protein sequence ID" value="GMH47131.1"/>
    <property type="molecule type" value="Genomic_DNA"/>
</dbReference>
<evidence type="ECO:0000256" key="1">
    <source>
        <dbReference type="ARBA" id="ARBA00022658"/>
    </source>
</evidence>
<comment type="caution">
    <text evidence="5">The sequence shown here is derived from an EMBL/GenBank/DDBJ whole genome shotgun (WGS) entry which is preliminary data.</text>
</comment>
<evidence type="ECO:0000256" key="2">
    <source>
        <dbReference type="PROSITE-ProRule" id="PRU00168"/>
    </source>
</evidence>
<evidence type="ECO:0000256" key="3">
    <source>
        <dbReference type="SAM" id="MobiDB-lite"/>
    </source>
</evidence>
<proteinExistence type="predicted"/>
<dbReference type="Gene3D" id="1.10.840.10">
    <property type="entry name" value="Ras guanine-nucleotide exchange factors catalytic domain"/>
    <property type="match status" value="2"/>
</dbReference>
<dbReference type="GO" id="GO:0005085">
    <property type="term" value="F:guanyl-nucleotide exchange factor activity"/>
    <property type="evidence" value="ECO:0007669"/>
    <property type="project" value="UniProtKB-KW"/>
</dbReference>
<dbReference type="InterPro" id="IPR036964">
    <property type="entry name" value="RASGEF_cat_dom_sf"/>
</dbReference>
<feature type="region of interest" description="Disordered" evidence="3">
    <location>
        <begin position="928"/>
        <end position="960"/>
    </location>
</feature>
<dbReference type="InterPro" id="IPR023578">
    <property type="entry name" value="Ras_GEF_dom_sf"/>
</dbReference>
<dbReference type="Proteomes" id="UP001165122">
    <property type="component" value="Unassembled WGS sequence"/>
</dbReference>
<dbReference type="InterPro" id="IPR001895">
    <property type="entry name" value="RASGEF_cat_dom"/>
</dbReference>
<dbReference type="SUPFAM" id="SSF48366">
    <property type="entry name" value="Ras GEF"/>
    <property type="match status" value="1"/>
</dbReference>
<protein>
    <recommendedName>
        <fullName evidence="4">Ras-GEF domain-containing protein</fullName>
    </recommendedName>
</protein>
<dbReference type="PROSITE" id="PS50009">
    <property type="entry name" value="RASGEF_CAT"/>
    <property type="match status" value="1"/>
</dbReference>
<feature type="domain" description="Ras-GEF" evidence="4">
    <location>
        <begin position="687"/>
        <end position="1021"/>
    </location>
</feature>
<dbReference type="GO" id="GO:0005886">
    <property type="term" value="C:plasma membrane"/>
    <property type="evidence" value="ECO:0007669"/>
    <property type="project" value="TreeGrafter"/>
</dbReference>
<accession>A0A9W6Z7D9</accession>
<evidence type="ECO:0000259" key="4">
    <source>
        <dbReference type="PROSITE" id="PS50009"/>
    </source>
</evidence>
<evidence type="ECO:0000313" key="6">
    <source>
        <dbReference type="Proteomes" id="UP001165122"/>
    </source>
</evidence>